<dbReference type="GeneID" id="104736436"/>
<evidence type="ECO:0000313" key="3">
    <source>
        <dbReference type="Proteomes" id="UP000694864"/>
    </source>
</evidence>
<proteinExistence type="predicted"/>
<evidence type="ECO:0000313" key="4">
    <source>
        <dbReference type="RefSeq" id="XP_010454715.1"/>
    </source>
</evidence>
<dbReference type="Pfam" id="PF01764">
    <property type="entry name" value="Lipase_3"/>
    <property type="match status" value="1"/>
</dbReference>
<reference evidence="3" key="2">
    <citation type="journal article" date="2014" name="Nat. Commun.">
        <title>The emerging biofuel crop Camelina sativa retains a highly undifferentiated hexaploid genome structure.</title>
        <authorList>
            <person name="Kagale S."/>
            <person name="Koh C."/>
            <person name="Nixon J."/>
            <person name="Bollina V."/>
            <person name="Clarke W.E."/>
            <person name="Tuteja R."/>
            <person name="Spillane C."/>
            <person name="Robinson S.J."/>
            <person name="Links M.G."/>
            <person name="Clarke C."/>
            <person name="Higgins E.E."/>
            <person name="Huebert T."/>
            <person name="Sharpe A.G."/>
            <person name="Parkin I.A."/>
        </authorList>
    </citation>
    <scope>NUCLEOTIDE SEQUENCE [LARGE SCALE GENOMIC DNA]</scope>
    <source>
        <strain evidence="3">r\DH55</strain>
    </source>
</reference>
<evidence type="ECO:0000313" key="5">
    <source>
        <dbReference type="RefSeq" id="XP_010454716.1"/>
    </source>
</evidence>
<reference evidence="4 5" key="3">
    <citation type="submission" date="2025-05" db="UniProtKB">
        <authorList>
            <consortium name="RefSeq"/>
        </authorList>
    </citation>
    <scope>IDENTIFICATION</scope>
    <source>
        <tissue evidence="4 5">Leaf</tissue>
    </source>
</reference>
<keyword evidence="1" id="KW-0378">Hydrolase</keyword>
<gene>
    <name evidence="4 5" type="primary">LOC104736436</name>
</gene>
<dbReference type="RefSeq" id="XP_010454715.1">
    <property type="nucleotide sequence ID" value="XM_010456413.1"/>
</dbReference>
<evidence type="ECO:0000256" key="1">
    <source>
        <dbReference type="ARBA" id="ARBA00022801"/>
    </source>
</evidence>
<dbReference type="PANTHER" id="PTHR31479:SF14">
    <property type="entry name" value="GB|AAD29063.1"/>
    <property type="match status" value="1"/>
</dbReference>
<accession>A0ABM0VDX5</accession>
<sequence>MGRGPMASDTDDFYTSGPCHLTSIDWNNSHHRTSVVSSLVNGVYTLERDRLLSRKKRYRYKLGLRHPLKPLAEPWWEFFNFEWIQNLTDDDGSIYGAVFEYKSYNVYQNSPHVMKVPHYVMAFRGTVLKKRTLKFDLKLDLQCIFNTLHQGGRSRHAIQAIRNMVDKHSQQDIWLAGHSLGAALVLLAGKTMTSAGFFLESYIFNPPISSIPLEQLPGGRYLKDVFQTAKSVVKGTIAMTLTHLLQGQEEYNTKTASWIPNLYVNPKDPICAGYIDYFRRRDFMSEIGAGQIERFGARNSVRSILVGIIRRSPSDLSKEPLHLLLSADMTVNKNKPTTSTTAHALHQWWEKDTAMRENWESCCIRPYHDGQLTLEFYSVLVLLIIQVAADGNVEFHHRLKLFVNLVLNFLLKFY</sequence>
<dbReference type="InterPro" id="IPR002921">
    <property type="entry name" value="Fungal_lipase-type"/>
</dbReference>
<protein>
    <submittedName>
        <fullName evidence="4 5">GDSL esterase/lipase At4g10955</fullName>
    </submittedName>
</protein>
<reference evidence="3" key="1">
    <citation type="journal article" date="1997" name="Nucleic Acids Res.">
        <title>tRNAscan-SE: a program for improved detection of transfer RNA genes in genomic sequence.</title>
        <authorList>
            <person name="Lowe T.M."/>
            <person name="Eddy S.R."/>
        </authorList>
    </citation>
    <scope>NUCLEOTIDE SEQUENCE [LARGE SCALE GENOMIC DNA]</scope>
    <source>
        <strain evidence="3">r\DH55</strain>
    </source>
</reference>
<dbReference type="Proteomes" id="UP000694864">
    <property type="component" value="Chromosome 13"/>
</dbReference>
<dbReference type="RefSeq" id="XP_010454716.1">
    <property type="nucleotide sequence ID" value="XM_010456414.1"/>
</dbReference>
<dbReference type="InterPro" id="IPR029058">
    <property type="entry name" value="AB_hydrolase_fold"/>
</dbReference>
<organism evidence="3 5">
    <name type="scientific">Camelina sativa</name>
    <name type="common">False flax</name>
    <name type="synonym">Myagrum sativum</name>
    <dbReference type="NCBI Taxonomy" id="90675"/>
    <lineage>
        <taxon>Eukaryota</taxon>
        <taxon>Viridiplantae</taxon>
        <taxon>Streptophyta</taxon>
        <taxon>Embryophyta</taxon>
        <taxon>Tracheophyta</taxon>
        <taxon>Spermatophyta</taxon>
        <taxon>Magnoliopsida</taxon>
        <taxon>eudicotyledons</taxon>
        <taxon>Gunneridae</taxon>
        <taxon>Pentapetalae</taxon>
        <taxon>rosids</taxon>
        <taxon>malvids</taxon>
        <taxon>Brassicales</taxon>
        <taxon>Brassicaceae</taxon>
        <taxon>Camelineae</taxon>
        <taxon>Camelina</taxon>
    </lineage>
</organism>
<keyword evidence="3" id="KW-1185">Reference proteome</keyword>
<dbReference type="Gene3D" id="3.40.50.1820">
    <property type="entry name" value="alpha/beta hydrolase"/>
    <property type="match status" value="1"/>
</dbReference>
<feature type="domain" description="Fungal lipase-type" evidence="2">
    <location>
        <begin position="155"/>
        <end position="198"/>
    </location>
</feature>
<evidence type="ECO:0000259" key="2">
    <source>
        <dbReference type="Pfam" id="PF01764"/>
    </source>
</evidence>
<dbReference type="SUPFAM" id="SSF53474">
    <property type="entry name" value="alpha/beta-Hydrolases"/>
    <property type="match status" value="1"/>
</dbReference>
<dbReference type="PANTHER" id="PTHR31479">
    <property type="entry name" value="ALPHA/BETA-HYDROLASES SUPERFAMILY PROTEIN"/>
    <property type="match status" value="1"/>
</dbReference>
<name>A0ABM0VDX5_CAMSA</name>